<dbReference type="GO" id="GO:0003887">
    <property type="term" value="F:DNA-directed DNA polymerase activity"/>
    <property type="evidence" value="ECO:0007669"/>
    <property type="project" value="UniProtKB-UniRule"/>
</dbReference>
<keyword evidence="11 15" id="KW-0238">DNA-binding</keyword>
<dbReference type="SUPFAM" id="SSF56300">
    <property type="entry name" value="Metallo-dependent phosphatases"/>
    <property type="match status" value="1"/>
</dbReference>
<evidence type="ECO:0000313" key="17">
    <source>
        <dbReference type="EMBL" id="WFN36813.1"/>
    </source>
</evidence>
<evidence type="ECO:0000313" key="18">
    <source>
        <dbReference type="Proteomes" id="UP001218895"/>
    </source>
</evidence>
<dbReference type="Gene3D" id="3.60.21.50">
    <property type="match status" value="1"/>
</dbReference>
<proteinExistence type="inferred from homology"/>
<dbReference type="InterPro" id="IPR024826">
    <property type="entry name" value="DNA_pol_delta/II_ssu"/>
</dbReference>
<keyword evidence="10 15" id="KW-0239">DNA-directed DNA polymerase</keyword>
<evidence type="ECO:0000256" key="4">
    <source>
        <dbReference type="ARBA" id="ARBA00022679"/>
    </source>
</evidence>
<comment type="catalytic activity">
    <reaction evidence="1 15">
        <text>Exonucleolytic cleavage in the 3'- to 5'-direction to yield nucleoside 5'-phosphates.</text>
        <dbReference type="EC" id="3.1.11.1"/>
    </reaction>
</comment>
<dbReference type="PANTHER" id="PTHR10416:SF0">
    <property type="entry name" value="DNA POLYMERASE DELTA SUBUNIT 2"/>
    <property type="match status" value="1"/>
</dbReference>
<dbReference type="EC" id="3.1.11.1" evidence="15"/>
<name>A0AAF0FLP1_9EURY</name>
<evidence type="ECO:0000259" key="16">
    <source>
        <dbReference type="Pfam" id="PF04042"/>
    </source>
</evidence>
<keyword evidence="18" id="KW-1185">Reference proteome</keyword>
<keyword evidence="9 15" id="KW-0269">Exonuclease</keyword>
<dbReference type="CDD" id="cd04490">
    <property type="entry name" value="PolII_SU_OBF"/>
    <property type="match status" value="1"/>
</dbReference>
<dbReference type="GO" id="GO:0008310">
    <property type="term" value="F:single-stranded DNA 3'-5' DNA exonuclease activity"/>
    <property type="evidence" value="ECO:0007669"/>
    <property type="project" value="UniProtKB-EC"/>
</dbReference>
<sequence>MLDEKGIEIVEKFLEADLQVHFDVVLKIRESDNPSLLIEQIIKNVPKNAPVALPQHIPGWKDRYFEPAIPRLKPVTQQPVNIPDTTDEGVTKETDGTRFLSPANIEIIYGTPEEQKRGAEYTDFIYYFRDRYDKLSKMLRGRGEPMPISALTQTTRYRQQTVTIIGMISEVRNTAKGHRIAVLEDPTDTINVLFYNPQNGNSNYANKDLEREKKRAEVFSEAEKLIPDEVVMVKGSLSNEGTIIFADTLHRPDIPLNNAPYKSETPGKAVFISDVHVGSDTFLQKEWDKFTDWLCNCGAQYLLIAGDLVDGIGIYPDQDKELTVPNIYAQYEIFAKMLEKLPKDMSIIISPGNHDAIRGSEPQPGLPDAFTQHFPKNVILVENPAMVNLQGVRVLMYHGRSFDDLISMIPGASYTHPEEMMLEMLKRRHLACTYGMRTPINAAKEDKLVIDPIPEILHTGHVHICGQLKYRGVLCINTGTWQSQTSFQKQMNIQPTPARAYMVDLQTLECQLYDFNGEFVDIVNES</sequence>
<evidence type="ECO:0000256" key="3">
    <source>
        <dbReference type="ARBA" id="ARBA00011315"/>
    </source>
</evidence>
<keyword evidence="7 15" id="KW-0540">Nuclease</keyword>
<dbReference type="RefSeq" id="WP_278099649.1">
    <property type="nucleotide sequence ID" value="NZ_CP091092.1"/>
</dbReference>
<dbReference type="InterPro" id="IPR007185">
    <property type="entry name" value="DNA_pol_a/d/e_bsu"/>
</dbReference>
<dbReference type="InterPro" id="IPR029052">
    <property type="entry name" value="Metallo-depent_PP-like"/>
</dbReference>
<gene>
    <name evidence="15" type="primary">polB</name>
    <name evidence="17" type="ORF">L1994_11855</name>
</gene>
<evidence type="ECO:0000256" key="2">
    <source>
        <dbReference type="ARBA" id="ARBA00006035"/>
    </source>
</evidence>
<dbReference type="GO" id="GO:0006271">
    <property type="term" value="P:DNA strand elongation involved in DNA replication"/>
    <property type="evidence" value="ECO:0007669"/>
    <property type="project" value="TreeGrafter"/>
</dbReference>
<evidence type="ECO:0000256" key="12">
    <source>
        <dbReference type="ARBA" id="ARBA00023268"/>
    </source>
</evidence>
<comment type="similarity">
    <text evidence="2 15">Belongs to the DNA polymerase delta/II small subunit family.</text>
</comment>
<evidence type="ECO:0000256" key="1">
    <source>
        <dbReference type="ARBA" id="ARBA00000563"/>
    </source>
</evidence>
<dbReference type="HAMAP" id="MF_00325">
    <property type="entry name" value="DNApol_II_A_arch"/>
    <property type="match status" value="1"/>
</dbReference>
<keyword evidence="5 15" id="KW-0548">Nucleotidyltransferase</keyword>
<accession>A0AAF0FLP1</accession>
<dbReference type="NCBIfam" id="NF003118">
    <property type="entry name" value="PRK04036.1-3"/>
    <property type="match status" value="1"/>
</dbReference>
<dbReference type="EMBL" id="CP091092">
    <property type="protein sequence ID" value="WFN36813.1"/>
    <property type="molecule type" value="Genomic_DNA"/>
</dbReference>
<evidence type="ECO:0000256" key="11">
    <source>
        <dbReference type="ARBA" id="ARBA00023125"/>
    </source>
</evidence>
<dbReference type="KEGG" id="manq:L1994_11855"/>
<keyword evidence="12 15" id="KW-0511">Multifunctional enzyme</keyword>
<comment type="function">
    <text evidence="13 15">Possesses two activities: a DNA synthesis (polymerase) and an exonucleolytic activity that degrades single-stranded DNA in the 3' to 5' direction. Has a template-primer preference which is characteristic of a replicative DNA polymerase.</text>
</comment>
<evidence type="ECO:0000256" key="13">
    <source>
        <dbReference type="ARBA" id="ARBA00024817"/>
    </source>
</evidence>
<dbReference type="Pfam" id="PF04042">
    <property type="entry name" value="DNA_pol_E_B"/>
    <property type="match status" value="1"/>
</dbReference>
<evidence type="ECO:0000256" key="7">
    <source>
        <dbReference type="ARBA" id="ARBA00022722"/>
    </source>
</evidence>
<dbReference type="EC" id="2.7.7.7" evidence="15"/>
<dbReference type="Proteomes" id="UP001218895">
    <property type="component" value="Chromosome"/>
</dbReference>
<dbReference type="GO" id="GO:0006308">
    <property type="term" value="P:DNA catabolic process"/>
    <property type="evidence" value="ECO:0007669"/>
    <property type="project" value="UniProtKB-UniRule"/>
</dbReference>
<evidence type="ECO:0000256" key="14">
    <source>
        <dbReference type="ARBA" id="ARBA00049244"/>
    </source>
</evidence>
<evidence type="ECO:0000256" key="8">
    <source>
        <dbReference type="ARBA" id="ARBA00022801"/>
    </source>
</evidence>
<evidence type="ECO:0000256" key="10">
    <source>
        <dbReference type="ARBA" id="ARBA00022932"/>
    </source>
</evidence>
<organism evidence="17 18">
    <name type="scientific">Methanomicrobium antiquum</name>
    <dbReference type="NCBI Taxonomy" id="487686"/>
    <lineage>
        <taxon>Archaea</taxon>
        <taxon>Methanobacteriati</taxon>
        <taxon>Methanobacteriota</taxon>
        <taxon>Stenosarchaea group</taxon>
        <taxon>Methanomicrobia</taxon>
        <taxon>Methanomicrobiales</taxon>
        <taxon>Methanomicrobiaceae</taxon>
        <taxon>Methanomicrobium</taxon>
    </lineage>
</organism>
<feature type="domain" description="DNA polymerase alpha/delta/epsilon subunit B" evidence="16">
    <location>
        <begin position="270"/>
        <end position="460"/>
    </location>
</feature>
<evidence type="ECO:0000256" key="5">
    <source>
        <dbReference type="ARBA" id="ARBA00022695"/>
    </source>
</evidence>
<reference evidence="17" key="1">
    <citation type="submission" date="2022-01" db="EMBL/GenBank/DDBJ databases">
        <title>Complete genome of Methanomicrobium antiquum DSM 21220.</title>
        <authorList>
            <person name="Chen S.-C."/>
            <person name="You Y.-T."/>
            <person name="Zhou Y.-Z."/>
            <person name="Lai M.-C."/>
        </authorList>
    </citation>
    <scope>NUCLEOTIDE SEQUENCE</scope>
    <source>
        <strain evidence="17">DSM 21220</strain>
    </source>
</reference>
<dbReference type="GO" id="GO:0003677">
    <property type="term" value="F:DNA binding"/>
    <property type="evidence" value="ECO:0007669"/>
    <property type="project" value="UniProtKB-UniRule"/>
</dbReference>
<keyword evidence="4 15" id="KW-0808">Transferase</keyword>
<keyword evidence="8 15" id="KW-0378">Hydrolase</keyword>
<comment type="catalytic activity">
    <reaction evidence="14 15">
        <text>DNA(n) + a 2'-deoxyribonucleoside 5'-triphosphate = DNA(n+1) + diphosphate</text>
        <dbReference type="Rhea" id="RHEA:22508"/>
        <dbReference type="Rhea" id="RHEA-COMP:17339"/>
        <dbReference type="Rhea" id="RHEA-COMP:17340"/>
        <dbReference type="ChEBI" id="CHEBI:33019"/>
        <dbReference type="ChEBI" id="CHEBI:61560"/>
        <dbReference type="ChEBI" id="CHEBI:173112"/>
        <dbReference type="EC" id="2.7.7.7"/>
    </reaction>
</comment>
<evidence type="ECO:0000256" key="15">
    <source>
        <dbReference type="HAMAP-Rule" id="MF_00325"/>
    </source>
</evidence>
<dbReference type="InterPro" id="IPR011149">
    <property type="entry name" value="Pol2_small_arc"/>
</dbReference>
<keyword evidence="6 15" id="KW-0235">DNA replication</keyword>
<protein>
    <recommendedName>
        <fullName evidence="15">DNA polymerase II small subunit</fullName>
        <shortName evidence="15">Pol II</shortName>
        <ecNumber evidence="15">2.7.7.7</ecNumber>
    </recommendedName>
    <alternativeName>
        <fullName evidence="15">Exodeoxyribonuclease small subunit</fullName>
        <ecNumber evidence="15">3.1.11.1</ecNumber>
    </alternativeName>
</protein>
<evidence type="ECO:0000256" key="6">
    <source>
        <dbReference type="ARBA" id="ARBA00022705"/>
    </source>
</evidence>
<evidence type="ECO:0000256" key="9">
    <source>
        <dbReference type="ARBA" id="ARBA00022839"/>
    </source>
</evidence>
<dbReference type="GeneID" id="79951106"/>
<comment type="subunit">
    <text evidence="3 15">Heterodimer of a large subunit and a small subunit.</text>
</comment>
<dbReference type="AlphaFoldDB" id="A0AAF0FLP1"/>
<dbReference type="PANTHER" id="PTHR10416">
    <property type="entry name" value="DNA POLYMERASE DELTA SUBUNIT 2"/>
    <property type="match status" value="1"/>
</dbReference>
<dbReference type="GO" id="GO:0042575">
    <property type="term" value="C:DNA polymerase complex"/>
    <property type="evidence" value="ECO:0007669"/>
    <property type="project" value="TreeGrafter"/>
</dbReference>